<dbReference type="Proteomes" id="UP000615446">
    <property type="component" value="Unassembled WGS sequence"/>
</dbReference>
<dbReference type="EMBL" id="BLAL01000191">
    <property type="protein sequence ID" value="GES89892.1"/>
    <property type="molecule type" value="Genomic_DNA"/>
</dbReference>
<feature type="domain" description="Protein kinase" evidence="7">
    <location>
        <begin position="246"/>
        <end position="508"/>
    </location>
</feature>
<dbReference type="InterPro" id="IPR035959">
    <property type="entry name" value="RutC-like_sf"/>
</dbReference>
<dbReference type="InterPro" id="IPR008271">
    <property type="entry name" value="Ser/Thr_kinase_AS"/>
</dbReference>
<organism evidence="8 9">
    <name type="scientific">Rhizophagus clarus</name>
    <dbReference type="NCBI Taxonomy" id="94130"/>
    <lineage>
        <taxon>Eukaryota</taxon>
        <taxon>Fungi</taxon>
        <taxon>Fungi incertae sedis</taxon>
        <taxon>Mucoromycota</taxon>
        <taxon>Glomeromycotina</taxon>
        <taxon>Glomeromycetes</taxon>
        <taxon>Glomerales</taxon>
        <taxon>Glomeraceae</taxon>
        <taxon>Rhizophagus</taxon>
    </lineage>
</organism>
<evidence type="ECO:0000256" key="2">
    <source>
        <dbReference type="ARBA" id="ARBA00022741"/>
    </source>
</evidence>
<keyword evidence="8" id="KW-0418">Kinase</keyword>
<dbReference type="Gene3D" id="1.10.510.10">
    <property type="entry name" value="Transferase(Phosphotransferase) domain 1"/>
    <property type="match status" value="1"/>
</dbReference>
<dbReference type="OrthoDB" id="407410at2759"/>
<evidence type="ECO:0000256" key="3">
    <source>
        <dbReference type="ARBA" id="ARBA00022840"/>
    </source>
</evidence>
<dbReference type="InterPro" id="IPR017441">
    <property type="entry name" value="Protein_kinase_ATP_BS"/>
</dbReference>
<dbReference type="SUPFAM" id="SSF55298">
    <property type="entry name" value="YjgF-like"/>
    <property type="match status" value="1"/>
</dbReference>
<gene>
    <name evidence="8" type="ORF">RCL2_001676700</name>
</gene>
<keyword evidence="5" id="KW-1133">Transmembrane helix</keyword>
<dbReference type="InterPro" id="IPR008984">
    <property type="entry name" value="SMAD_FHA_dom_sf"/>
</dbReference>
<dbReference type="PROSITE" id="PS00107">
    <property type="entry name" value="PROTEIN_KINASE_ATP"/>
    <property type="match status" value="1"/>
</dbReference>
<name>A0A8H3LJT9_9GLOM</name>
<feature type="binding site" evidence="4">
    <location>
        <position position="275"/>
    </location>
    <ligand>
        <name>ATP</name>
        <dbReference type="ChEBI" id="CHEBI:30616"/>
    </ligand>
</feature>
<evidence type="ECO:0000256" key="5">
    <source>
        <dbReference type="SAM" id="Phobius"/>
    </source>
</evidence>
<evidence type="ECO:0000259" key="6">
    <source>
        <dbReference type="PROSITE" id="PS50006"/>
    </source>
</evidence>
<dbReference type="Gene3D" id="2.60.200.20">
    <property type="match status" value="1"/>
</dbReference>
<accession>A0A8H3LJT9</accession>
<protein>
    <submittedName>
        <fullName evidence="8">Serine/threonine-protein kinase chk2</fullName>
    </submittedName>
</protein>
<evidence type="ECO:0000313" key="8">
    <source>
        <dbReference type="EMBL" id="GES89892.1"/>
    </source>
</evidence>
<dbReference type="SUPFAM" id="SSF56112">
    <property type="entry name" value="Protein kinase-like (PK-like)"/>
    <property type="match status" value="1"/>
</dbReference>
<dbReference type="CDD" id="cd05117">
    <property type="entry name" value="STKc_CAMK"/>
    <property type="match status" value="1"/>
</dbReference>
<feature type="transmembrane region" description="Helical" evidence="5">
    <location>
        <begin position="27"/>
        <end position="45"/>
    </location>
</feature>
<dbReference type="GO" id="GO:0005524">
    <property type="term" value="F:ATP binding"/>
    <property type="evidence" value="ECO:0007669"/>
    <property type="project" value="UniProtKB-UniRule"/>
</dbReference>
<dbReference type="InterPro" id="IPR011009">
    <property type="entry name" value="Kinase-like_dom_sf"/>
</dbReference>
<dbReference type="InterPro" id="IPR006175">
    <property type="entry name" value="YjgF/YER057c/UK114"/>
</dbReference>
<dbReference type="Gene3D" id="3.30.1330.40">
    <property type="entry name" value="RutC-like"/>
    <property type="match status" value="1"/>
</dbReference>
<dbReference type="InterPro" id="IPR000719">
    <property type="entry name" value="Prot_kinase_dom"/>
</dbReference>
<dbReference type="PROSITE" id="PS50011">
    <property type="entry name" value="PROTEIN_KINASE_DOM"/>
    <property type="match status" value="1"/>
</dbReference>
<feature type="domain" description="FHA" evidence="6">
    <location>
        <begin position="129"/>
        <end position="190"/>
    </location>
</feature>
<comment type="caution">
    <text evidence="8">The sequence shown here is derived from an EMBL/GenBank/DDBJ whole genome shotgun (WGS) entry which is preliminary data.</text>
</comment>
<dbReference type="GO" id="GO:0004672">
    <property type="term" value="F:protein kinase activity"/>
    <property type="evidence" value="ECO:0007669"/>
    <property type="project" value="InterPro"/>
</dbReference>
<dbReference type="Pfam" id="PF01042">
    <property type="entry name" value="Ribonuc_L-PSP"/>
    <property type="match status" value="1"/>
</dbReference>
<dbReference type="PANTHER" id="PTHR24347">
    <property type="entry name" value="SERINE/THREONINE-PROTEIN KINASE"/>
    <property type="match status" value="1"/>
</dbReference>
<keyword evidence="2 4" id="KW-0547">Nucleotide-binding</keyword>
<evidence type="ECO:0000313" key="9">
    <source>
        <dbReference type="Proteomes" id="UP000615446"/>
    </source>
</evidence>
<dbReference type="Pfam" id="PF00069">
    <property type="entry name" value="Pkinase"/>
    <property type="match status" value="1"/>
</dbReference>
<dbReference type="SMART" id="SM00220">
    <property type="entry name" value="S_TKc"/>
    <property type="match status" value="1"/>
</dbReference>
<proteinExistence type="inferred from homology"/>
<keyword evidence="5" id="KW-0472">Membrane</keyword>
<dbReference type="CDD" id="cd00448">
    <property type="entry name" value="YjgF_YER057c_UK114_family"/>
    <property type="match status" value="1"/>
</dbReference>
<evidence type="ECO:0000256" key="4">
    <source>
        <dbReference type="PROSITE-ProRule" id="PRU10141"/>
    </source>
</evidence>
<keyword evidence="5" id="KW-0812">Transmembrane</keyword>
<dbReference type="AlphaFoldDB" id="A0A8H3LJT9"/>
<dbReference type="InterPro" id="IPR000253">
    <property type="entry name" value="FHA_dom"/>
</dbReference>
<dbReference type="SUPFAM" id="SSF49879">
    <property type="entry name" value="SMAD/FHA domain"/>
    <property type="match status" value="1"/>
</dbReference>
<evidence type="ECO:0000256" key="1">
    <source>
        <dbReference type="ARBA" id="ARBA00005575"/>
    </source>
</evidence>
<evidence type="ECO:0000259" key="7">
    <source>
        <dbReference type="PROSITE" id="PS50011"/>
    </source>
</evidence>
<dbReference type="FunFam" id="1.10.510.10:FF:000571">
    <property type="entry name" value="Maternal embryonic leucine zipper kinase"/>
    <property type="match status" value="1"/>
</dbReference>
<dbReference type="FunFam" id="3.30.200.20:FF:000042">
    <property type="entry name" value="Aurora kinase A"/>
    <property type="match status" value="1"/>
</dbReference>
<keyword evidence="3 4" id="KW-0067">ATP-binding</keyword>
<sequence>MFYKEATQIIDLGTYEREFHLKSEYKITLLFTIFLRWYAILFFFSDNDAYFNIITFYICQKMPKALKLKTPKALARNATRKPKRPVTLVLENRDPGIISYPQNTWAILKPVNNLDSLHLPYIFLTEPFNCLGKFPDSDPTHHQLPLDPHINDRHCLIRIENITNFTNITSSKIILEDISDSGTMVDGVLIKRDIRNGHSNTTEIRHCSKISFPGSKVESGLYTCKYYTYELDVINLRSNGKFERVYRLGRLLGKGHFSSVYIAKRLRDGCSYAVKVLEKPTISKEIQTQIKMIQSEIQILNSLAHENLIKIFEYYDEPDKIYLVIEYVEDGEFFDLFKSRFLSEDEIRTIFVQLLSAIKYLHDRKIVHRDLKPENILMPSKKGLRIKVSDFGLSKLLNIDYSTMQTRCGTVLYVAPEVLESSNVRSYNKAVDMWSTGVILYACLCGSYPFTGDNPGIIASKIRAGNYTMDSPKWKRVSETAKDLVRSLLNKDSYERLTVEEALNHPFIKYGSHIPTPLYSKIQKSKQSDELSTDDDTFFSCESHFSGVSTTGEPMSTNGELDKLSFTTASETIRSYSSSENEISSPTQAVVTNGFVYVSGQIPLEPETRKIVSDDIREQTIIGNARPARACVEMARLPLDVKIEVETIASLNP</sequence>
<comment type="similarity">
    <text evidence="1">Belongs to the protein kinase superfamily. CAMK Ser/Thr protein kinase family. CHEK2 subfamily.</text>
</comment>
<reference evidence="8" key="1">
    <citation type="submission" date="2019-10" db="EMBL/GenBank/DDBJ databases">
        <title>Conservation and host-specific expression of non-tandemly repeated heterogenous ribosome RNA gene in arbuscular mycorrhizal fungi.</title>
        <authorList>
            <person name="Maeda T."/>
            <person name="Kobayashi Y."/>
            <person name="Nakagawa T."/>
            <person name="Ezawa T."/>
            <person name="Yamaguchi K."/>
            <person name="Bino T."/>
            <person name="Nishimoto Y."/>
            <person name="Shigenobu S."/>
            <person name="Kawaguchi M."/>
        </authorList>
    </citation>
    <scope>NUCLEOTIDE SEQUENCE</scope>
    <source>
        <strain evidence="8">HR1</strain>
    </source>
</reference>
<dbReference type="PROSITE" id="PS00108">
    <property type="entry name" value="PROTEIN_KINASE_ST"/>
    <property type="match status" value="1"/>
</dbReference>
<dbReference type="PROSITE" id="PS50006">
    <property type="entry name" value="FHA_DOMAIN"/>
    <property type="match status" value="1"/>
</dbReference>
<keyword evidence="8" id="KW-0808">Transferase</keyword>